<keyword evidence="3" id="KW-1185">Reference proteome</keyword>
<gene>
    <name evidence="2" type="ORF">LY89DRAFT_144256</name>
</gene>
<dbReference type="InParanoid" id="A0A194X0C8"/>
<dbReference type="KEGG" id="psco:LY89DRAFT_144256"/>
<name>A0A194X0C8_MOLSC</name>
<evidence type="ECO:0000313" key="3">
    <source>
        <dbReference type="Proteomes" id="UP000070700"/>
    </source>
</evidence>
<sequence length="80" mass="9053">MMPHFGLLFDLLVAPITPLSIDSINIQEDRQSLAPWSDRPSLLFVLPFELVLTMYLCGFPQVLRNRKASPPLTTCPLPCR</sequence>
<dbReference type="AlphaFoldDB" id="A0A194X0C8"/>
<evidence type="ECO:0000256" key="1">
    <source>
        <dbReference type="SAM" id="SignalP"/>
    </source>
</evidence>
<protein>
    <submittedName>
        <fullName evidence="2">Uncharacterized protein</fullName>
    </submittedName>
</protein>
<dbReference type="GeneID" id="28815064"/>
<reference evidence="2 3" key="1">
    <citation type="submission" date="2015-10" db="EMBL/GenBank/DDBJ databases">
        <title>Full genome of DAOMC 229536 Phialocephala scopiformis, a fungal endophyte of spruce producing the potent anti-insectan compound rugulosin.</title>
        <authorList>
            <consortium name="DOE Joint Genome Institute"/>
            <person name="Walker A.K."/>
            <person name="Frasz S.L."/>
            <person name="Seifert K.A."/>
            <person name="Miller J.D."/>
            <person name="Mondo S.J."/>
            <person name="Labutti K."/>
            <person name="Lipzen A."/>
            <person name="Dockter R."/>
            <person name="Kennedy M."/>
            <person name="Grigoriev I.V."/>
            <person name="Spatafora J.W."/>
        </authorList>
    </citation>
    <scope>NUCLEOTIDE SEQUENCE [LARGE SCALE GENOMIC DNA]</scope>
    <source>
        <strain evidence="2 3">CBS 120377</strain>
    </source>
</reference>
<feature type="signal peptide" evidence="1">
    <location>
        <begin position="1"/>
        <end position="18"/>
    </location>
</feature>
<accession>A0A194X0C8</accession>
<feature type="chain" id="PRO_5008267672" evidence="1">
    <location>
        <begin position="19"/>
        <end position="80"/>
    </location>
</feature>
<organism evidence="2 3">
    <name type="scientific">Mollisia scopiformis</name>
    <name type="common">Conifer needle endophyte fungus</name>
    <name type="synonym">Phialocephala scopiformis</name>
    <dbReference type="NCBI Taxonomy" id="149040"/>
    <lineage>
        <taxon>Eukaryota</taxon>
        <taxon>Fungi</taxon>
        <taxon>Dikarya</taxon>
        <taxon>Ascomycota</taxon>
        <taxon>Pezizomycotina</taxon>
        <taxon>Leotiomycetes</taxon>
        <taxon>Helotiales</taxon>
        <taxon>Mollisiaceae</taxon>
        <taxon>Mollisia</taxon>
    </lineage>
</organism>
<dbReference type="Proteomes" id="UP000070700">
    <property type="component" value="Unassembled WGS sequence"/>
</dbReference>
<dbReference type="EMBL" id="KQ947421">
    <property type="protein sequence ID" value="KUJ13650.1"/>
    <property type="molecule type" value="Genomic_DNA"/>
</dbReference>
<dbReference type="RefSeq" id="XP_018068005.1">
    <property type="nucleotide sequence ID" value="XM_018205338.1"/>
</dbReference>
<keyword evidence="1" id="KW-0732">Signal</keyword>
<proteinExistence type="predicted"/>
<evidence type="ECO:0000313" key="2">
    <source>
        <dbReference type="EMBL" id="KUJ13650.1"/>
    </source>
</evidence>